<protein>
    <submittedName>
        <fullName evidence="2">Uncharacterized protein</fullName>
    </submittedName>
</protein>
<name>A0A2P5ENW1_TREOI</name>
<keyword evidence="3" id="KW-1185">Reference proteome</keyword>
<feature type="compositionally biased region" description="Basic and acidic residues" evidence="1">
    <location>
        <begin position="118"/>
        <end position="127"/>
    </location>
</feature>
<sequence length="211" mass="21508">MERNEVPNRGGYFAIEGIRGEIQALEVLEAINRTGNPSPELIPRKIDVGQVGAEVPGEEPGEVGARDGDGPDLLHVAENYERATGVNHDVGDGEIGEVLEAGEPDACEPAEAADGGEGAERQGELGREGNGGNGAVLEAEGLEGGEGPEGGEGESDVVGAVEEAEGEEVAERLGGVAEGDVVAEESGLGAGIFRGGNVERLEGSELFRVEG</sequence>
<accession>A0A2P5ENW1</accession>
<dbReference type="InParanoid" id="A0A2P5ENW1"/>
<evidence type="ECO:0000313" key="3">
    <source>
        <dbReference type="Proteomes" id="UP000237000"/>
    </source>
</evidence>
<dbReference type="OrthoDB" id="10453811at2759"/>
<evidence type="ECO:0000313" key="2">
    <source>
        <dbReference type="EMBL" id="PON87261.1"/>
    </source>
</evidence>
<proteinExistence type="predicted"/>
<dbReference type="EMBL" id="JXTC01000119">
    <property type="protein sequence ID" value="PON87261.1"/>
    <property type="molecule type" value="Genomic_DNA"/>
</dbReference>
<gene>
    <name evidence="2" type="ORF">TorRG33x02_168970</name>
</gene>
<dbReference type="Proteomes" id="UP000237000">
    <property type="component" value="Unassembled WGS sequence"/>
</dbReference>
<dbReference type="AlphaFoldDB" id="A0A2P5ENW1"/>
<organism evidence="2 3">
    <name type="scientific">Trema orientale</name>
    <name type="common">Charcoal tree</name>
    <name type="synonym">Celtis orientalis</name>
    <dbReference type="NCBI Taxonomy" id="63057"/>
    <lineage>
        <taxon>Eukaryota</taxon>
        <taxon>Viridiplantae</taxon>
        <taxon>Streptophyta</taxon>
        <taxon>Embryophyta</taxon>
        <taxon>Tracheophyta</taxon>
        <taxon>Spermatophyta</taxon>
        <taxon>Magnoliopsida</taxon>
        <taxon>eudicotyledons</taxon>
        <taxon>Gunneridae</taxon>
        <taxon>Pentapetalae</taxon>
        <taxon>rosids</taxon>
        <taxon>fabids</taxon>
        <taxon>Rosales</taxon>
        <taxon>Cannabaceae</taxon>
        <taxon>Trema</taxon>
    </lineage>
</organism>
<comment type="caution">
    <text evidence="2">The sequence shown here is derived from an EMBL/GenBank/DDBJ whole genome shotgun (WGS) entry which is preliminary data.</text>
</comment>
<reference evidence="3" key="1">
    <citation type="submission" date="2016-06" db="EMBL/GenBank/DDBJ databases">
        <title>Parallel loss of symbiosis genes in relatives of nitrogen-fixing non-legume Parasponia.</title>
        <authorList>
            <person name="Van Velzen R."/>
            <person name="Holmer R."/>
            <person name="Bu F."/>
            <person name="Rutten L."/>
            <person name="Van Zeijl A."/>
            <person name="Liu W."/>
            <person name="Santuari L."/>
            <person name="Cao Q."/>
            <person name="Sharma T."/>
            <person name="Shen D."/>
            <person name="Roswanjaya Y."/>
            <person name="Wardhani T."/>
            <person name="Kalhor M.S."/>
            <person name="Jansen J."/>
            <person name="Van den Hoogen J."/>
            <person name="Gungor B."/>
            <person name="Hartog M."/>
            <person name="Hontelez J."/>
            <person name="Verver J."/>
            <person name="Yang W.-C."/>
            <person name="Schijlen E."/>
            <person name="Repin R."/>
            <person name="Schilthuizen M."/>
            <person name="Schranz E."/>
            <person name="Heidstra R."/>
            <person name="Miyata K."/>
            <person name="Fedorova E."/>
            <person name="Kohlen W."/>
            <person name="Bisseling T."/>
            <person name="Smit S."/>
            <person name="Geurts R."/>
        </authorList>
    </citation>
    <scope>NUCLEOTIDE SEQUENCE [LARGE SCALE GENOMIC DNA]</scope>
    <source>
        <strain evidence="3">cv. RG33-2</strain>
    </source>
</reference>
<evidence type="ECO:0000256" key="1">
    <source>
        <dbReference type="SAM" id="MobiDB-lite"/>
    </source>
</evidence>
<feature type="region of interest" description="Disordered" evidence="1">
    <location>
        <begin position="107"/>
        <end position="155"/>
    </location>
</feature>